<sequence length="413" mass="45920">MGKEKTDDDEPRLNPSAVRDLAQAISGCREILTQKQRGNGSEDDEPKVLAFMTGNAELAPSNVARINVYYQTGTVGTCRVLNGEVRETFQKRCSLEKLEAILKDPPNLISIGETLGRMDDIEDDEGSMVQSPDAPMNPDEDDENVIRKDIELTDIGLAILIGEAEKLNTHAKALRDSDPDEADAPPLPDLIGGAEDADGREYAYHLPAETISHIEDCLADSTRDPITCIATSGPGTVLLYKSGEWAYTSDIPKSLHRMLKYRKRALPAPAYVSLGRRGRFYVSFRDGSCDWNGPKELDDCLRRHAAHKTVASVAFGKKKYTFFVVYTDGSWEYHGDIPEGLEEKLTERGDLADLICVTLGPSGEWFLKAKNGRMWWGEVSEELDELMDELKEEGRIPCFVDFGEYGSYFVAHD</sequence>
<dbReference type="AlphaFoldDB" id="A0A7S4JKB0"/>
<dbReference type="EMBL" id="HBKQ01042110">
    <property type="protein sequence ID" value="CAE2266286.1"/>
    <property type="molecule type" value="Transcribed_RNA"/>
</dbReference>
<name>A0A7S4JKB0_9STRA</name>
<evidence type="ECO:0000313" key="1">
    <source>
        <dbReference type="EMBL" id="CAE2266286.1"/>
    </source>
</evidence>
<gene>
    <name evidence="1" type="ORF">OAUR00152_LOCUS29047</name>
</gene>
<protein>
    <submittedName>
        <fullName evidence="1">Uncharacterized protein</fullName>
    </submittedName>
</protein>
<reference evidence="1" key="1">
    <citation type="submission" date="2021-01" db="EMBL/GenBank/DDBJ databases">
        <authorList>
            <person name="Corre E."/>
            <person name="Pelletier E."/>
            <person name="Niang G."/>
            <person name="Scheremetjew M."/>
            <person name="Finn R."/>
            <person name="Kale V."/>
            <person name="Holt S."/>
            <person name="Cochrane G."/>
            <person name="Meng A."/>
            <person name="Brown T."/>
            <person name="Cohen L."/>
        </authorList>
    </citation>
    <scope>NUCLEOTIDE SEQUENCE</scope>
    <source>
        <strain evidence="1">Isolate 1302-5</strain>
    </source>
</reference>
<proteinExistence type="predicted"/>
<organism evidence="1">
    <name type="scientific">Odontella aurita</name>
    <dbReference type="NCBI Taxonomy" id="265563"/>
    <lineage>
        <taxon>Eukaryota</taxon>
        <taxon>Sar</taxon>
        <taxon>Stramenopiles</taxon>
        <taxon>Ochrophyta</taxon>
        <taxon>Bacillariophyta</taxon>
        <taxon>Mediophyceae</taxon>
        <taxon>Biddulphiophycidae</taxon>
        <taxon>Eupodiscales</taxon>
        <taxon>Odontellaceae</taxon>
        <taxon>Odontella</taxon>
    </lineage>
</organism>
<accession>A0A7S4JKB0</accession>